<dbReference type="EMBL" id="WEGI01000002">
    <property type="protein sequence ID" value="MQY25309.1"/>
    <property type="molecule type" value="Genomic_DNA"/>
</dbReference>
<evidence type="ECO:0000313" key="2">
    <source>
        <dbReference type="EMBL" id="MQY25309.1"/>
    </source>
</evidence>
<dbReference type="GO" id="GO:0003824">
    <property type="term" value="F:catalytic activity"/>
    <property type="evidence" value="ECO:0007669"/>
    <property type="project" value="InterPro"/>
</dbReference>
<accession>A0A7K0DHY6</accession>
<gene>
    <name evidence="2" type="ORF">NRB56_08650</name>
</gene>
<organism evidence="2 3">
    <name type="scientific">Nocardia aurantia</name>
    <dbReference type="NCBI Taxonomy" id="2585199"/>
    <lineage>
        <taxon>Bacteria</taxon>
        <taxon>Bacillati</taxon>
        <taxon>Actinomycetota</taxon>
        <taxon>Actinomycetes</taxon>
        <taxon>Mycobacteriales</taxon>
        <taxon>Nocardiaceae</taxon>
        <taxon>Nocardia</taxon>
    </lineage>
</organism>
<name>A0A7K0DHY6_9NOCA</name>
<evidence type="ECO:0000259" key="1">
    <source>
        <dbReference type="Pfam" id="PF03372"/>
    </source>
</evidence>
<feature type="domain" description="Endonuclease/exonuclease/phosphatase" evidence="1">
    <location>
        <begin position="17"/>
        <end position="238"/>
    </location>
</feature>
<dbReference type="InterPro" id="IPR036691">
    <property type="entry name" value="Endo/exonu/phosph_ase_sf"/>
</dbReference>
<sequence length="248" mass="26485">MSRCGRSTTVLIVISVATWNVLHRVHAENWYEEVADRWPDEPARIAAVTRWVAGRDEHVVALQEVSGDQLAALREALPHRSVHALRYPRVPRSRRIATALRDRDEHLVVLTEPGSRLITATAFADDPGKGVLVVRTGGLTVIATHVTGDGRRGGQFARLAELATAATGPTVVLGDFNADRETVAAGLGTGFAVAALPDLVPTRPRGGGTKSEFIDHVVTVGATTTAIAVEDLRGVSDHNPVRATVVPD</sequence>
<dbReference type="InterPro" id="IPR005135">
    <property type="entry name" value="Endo/exonuclease/phosphatase"/>
</dbReference>
<dbReference type="Pfam" id="PF03372">
    <property type="entry name" value="Exo_endo_phos"/>
    <property type="match status" value="1"/>
</dbReference>
<comment type="caution">
    <text evidence="2">The sequence shown here is derived from an EMBL/GenBank/DDBJ whole genome shotgun (WGS) entry which is preliminary data.</text>
</comment>
<keyword evidence="3" id="KW-1185">Reference proteome</keyword>
<reference evidence="2 3" key="1">
    <citation type="submission" date="2019-10" db="EMBL/GenBank/DDBJ databases">
        <title>Nocardia macrotermitis sp. nov. and Nocardia aurantia sp. nov., isolated from the gut of fungus growing-termite Macrotermes natalensis.</title>
        <authorList>
            <person name="Benndorf R."/>
            <person name="Schwitalla J."/>
            <person name="Martin K."/>
            <person name="De Beer W."/>
            <person name="Kaster A.-K."/>
            <person name="Vollmers J."/>
            <person name="Poulsen M."/>
            <person name="Beemelmanns C."/>
        </authorList>
    </citation>
    <scope>NUCLEOTIDE SEQUENCE [LARGE SCALE GENOMIC DNA]</scope>
    <source>
        <strain evidence="2 3">RB56</strain>
    </source>
</reference>
<proteinExistence type="predicted"/>
<protein>
    <recommendedName>
        <fullName evidence="1">Endonuclease/exonuclease/phosphatase domain-containing protein</fullName>
    </recommendedName>
</protein>
<dbReference type="OrthoDB" id="4541127at2"/>
<dbReference type="AlphaFoldDB" id="A0A7K0DHY6"/>
<dbReference type="Gene3D" id="3.60.10.10">
    <property type="entry name" value="Endonuclease/exonuclease/phosphatase"/>
    <property type="match status" value="1"/>
</dbReference>
<evidence type="ECO:0000313" key="3">
    <source>
        <dbReference type="Proteomes" id="UP000431401"/>
    </source>
</evidence>
<dbReference type="Proteomes" id="UP000431401">
    <property type="component" value="Unassembled WGS sequence"/>
</dbReference>
<dbReference type="SUPFAM" id="SSF56219">
    <property type="entry name" value="DNase I-like"/>
    <property type="match status" value="1"/>
</dbReference>